<gene>
    <name evidence="2" type="ORF">ACFPKY_05125</name>
</gene>
<reference evidence="3" key="1">
    <citation type="journal article" date="2019" name="Int. J. Syst. Evol. Microbiol.">
        <title>The Global Catalogue of Microorganisms (GCM) 10K type strain sequencing project: providing services to taxonomists for standard genome sequencing and annotation.</title>
        <authorList>
            <consortium name="The Broad Institute Genomics Platform"/>
            <consortium name="The Broad Institute Genome Sequencing Center for Infectious Disease"/>
            <person name="Wu L."/>
            <person name="Ma J."/>
        </authorList>
    </citation>
    <scope>NUCLEOTIDE SEQUENCE [LARGE SCALE GENOMIC DNA]</scope>
    <source>
        <strain evidence="3">KACC 13778</strain>
    </source>
</reference>
<dbReference type="RefSeq" id="WP_345170793.1">
    <property type="nucleotide sequence ID" value="NZ_BAABFQ010000003.1"/>
</dbReference>
<dbReference type="NCBIfam" id="NF037959">
    <property type="entry name" value="MFS_SpdSyn"/>
    <property type="match status" value="1"/>
</dbReference>
<dbReference type="Proteomes" id="UP001595956">
    <property type="component" value="Unassembled WGS sequence"/>
</dbReference>
<keyword evidence="3" id="KW-1185">Reference proteome</keyword>
<organism evidence="2 3">
    <name type="scientific">Nocardioides caricicola</name>
    <dbReference type="NCBI Taxonomy" id="634770"/>
    <lineage>
        <taxon>Bacteria</taxon>
        <taxon>Bacillati</taxon>
        <taxon>Actinomycetota</taxon>
        <taxon>Actinomycetes</taxon>
        <taxon>Propionibacteriales</taxon>
        <taxon>Nocardioidaceae</taxon>
        <taxon>Nocardioides</taxon>
    </lineage>
</organism>
<evidence type="ECO:0000256" key="1">
    <source>
        <dbReference type="ARBA" id="ARBA00023115"/>
    </source>
</evidence>
<dbReference type="InterPro" id="IPR029063">
    <property type="entry name" value="SAM-dependent_MTases_sf"/>
</dbReference>
<dbReference type="Gene3D" id="3.40.50.150">
    <property type="entry name" value="Vaccinia Virus protein VP39"/>
    <property type="match status" value="1"/>
</dbReference>
<dbReference type="EMBL" id="JBHSMD010000002">
    <property type="protein sequence ID" value="MFC5492466.1"/>
    <property type="molecule type" value="Genomic_DNA"/>
</dbReference>
<protein>
    <submittedName>
        <fullName evidence="2">Spermidine synthase</fullName>
    </submittedName>
</protein>
<name>A0ABW0MW06_9ACTN</name>
<dbReference type="PANTHER" id="PTHR43317:SF1">
    <property type="entry name" value="THERMOSPERMINE SYNTHASE ACAULIS5"/>
    <property type="match status" value="1"/>
</dbReference>
<dbReference type="SUPFAM" id="SSF53335">
    <property type="entry name" value="S-adenosyl-L-methionine-dependent methyltransferases"/>
    <property type="match status" value="1"/>
</dbReference>
<accession>A0ABW0MW06</accession>
<keyword evidence="1" id="KW-0620">Polyamine biosynthesis</keyword>
<evidence type="ECO:0000313" key="2">
    <source>
        <dbReference type="EMBL" id="MFC5492466.1"/>
    </source>
</evidence>
<comment type="caution">
    <text evidence="2">The sequence shown here is derived from an EMBL/GenBank/DDBJ whole genome shotgun (WGS) entry which is preliminary data.</text>
</comment>
<proteinExistence type="predicted"/>
<sequence length="265" mass="28247">MARAQSCEIVPGDRPGTFVLRLDGMNQSHVDLAHPTRLEFEYVRRIADVLDLAEAPGAPLRVVHVGGAAMTLPRYVAATRPHSAQVVLEPAAEVTEQVRAELPLPQRSGIKVRPVGGRAGIAELRDGHARVVVLDAFAGGRVPGELVTAEFFADVARVLDPDGLFVLNLTDRSPFGWTRRALAALRLSFPELLLSAEPATLRARRLGNLVVVASRAAVPLAGLRARSAKAAAPYRVLDAAQMRDGFGGGTPFTVVDTDPSPPPEV</sequence>
<evidence type="ECO:0000313" key="3">
    <source>
        <dbReference type="Proteomes" id="UP001595956"/>
    </source>
</evidence>
<dbReference type="PANTHER" id="PTHR43317">
    <property type="entry name" value="THERMOSPERMINE SYNTHASE ACAULIS5"/>
    <property type="match status" value="1"/>
</dbReference>